<accession>A0A6S7IHM5</accession>
<proteinExistence type="predicted"/>
<evidence type="ECO:0000256" key="1">
    <source>
        <dbReference type="ARBA" id="ARBA00004141"/>
    </source>
</evidence>
<evidence type="ECO:0000313" key="6">
    <source>
        <dbReference type="Proteomes" id="UP001152795"/>
    </source>
</evidence>
<comment type="subcellular location">
    <subcellularLocation>
        <location evidence="1">Membrane</location>
        <topology evidence="1">Multi-pass membrane protein</topology>
    </subcellularLocation>
</comment>
<dbReference type="AlphaFoldDB" id="A0A6S7IHM5"/>
<protein>
    <submittedName>
        <fullName evidence="5">Uncharacterized protein</fullName>
    </submittedName>
</protein>
<keyword evidence="2" id="KW-0812">Transmembrane</keyword>
<name>A0A6S7IHM5_PARCT</name>
<dbReference type="SUPFAM" id="SSF103473">
    <property type="entry name" value="MFS general substrate transporter"/>
    <property type="match status" value="1"/>
</dbReference>
<dbReference type="InterPro" id="IPR036259">
    <property type="entry name" value="MFS_trans_sf"/>
</dbReference>
<dbReference type="Proteomes" id="UP001152795">
    <property type="component" value="Unassembled WGS sequence"/>
</dbReference>
<dbReference type="GO" id="GO:0016020">
    <property type="term" value="C:membrane"/>
    <property type="evidence" value="ECO:0007669"/>
    <property type="project" value="UniProtKB-SubCell"/>
</dbReference>
<keyword evidence="3" id="KW-1133">Transmembrane helix</keyword>
<dbReference type="PANTHER" id="PTHR24064">
    <property type="entry name" value="SOLUTE CARRIER FAMILY 22 MEMBER"/>
    <property type="match status" value="1"/>
</dbReference>
<dbReference type="OrthoDB" id="3936150at2759"/>
<evidence type="ECO:0000313" key="5">
    <source>
        <dbReference type="EMBL" id="CAB4005372.1"/>
    </source>
</evidence>
<sequence length="116" mass="12902">MAIFAKFFITNAYSSSSVWTAELFPTFIRSMAFSFGSVASIVGSICASYVIWLIRIHPMLPFGIMAFFCLQASFVAMFLPETNGQPTLETLLDMEPKLVPTSNKNGKDDCILEEKL</sequence>
<evidence type="ECO:0000256" key="2">
    <source>
        <dbReference type="ARBA" id="ARBA00022692"/>
    </source>
</evidence>
<gene>
    <name evidence="5" type="ORF">PACLA_8A026294</name>
</gene>
<keyword evidence="6" id="KW-1185">Reference proteome</keyword>
<dbReference type="EMBL" id="CACRXK020005178">
    <property type="protein sequence ID" value="CAB4005372.1"/>
    <property type="molecule type" value="Genomic_DNA"/>
</dbReference>
<evidence type="ECO:0000256" key="4">
    <source>
        <dbReference type="ARBA" id="ARBA00023136"/>
    </source>
</evidence>
<evidence type="ECO:0000256" key="3">
    <source>
        <dbReference type="ARBA" id="ARBA00022989"/>
    </source>
</evidence>
<dbReference type="Gene3D" id="1.20.1250.20">
    <property type="entry name" value="MFS general substrate transporter like domains"/>
    <property type="match status" value="1"/>
</dbReference>
<reference evidence="5" key="1">
    <citation type="submission" date="2020-04" db="EMBL/GenBank/DDBJ databases">
        <authorList>
            <person name="Alioto T."/>
            <person name="Alioto T."/>
            <person name="Gomez Garrido J."/>
        </authorList>
    </citation>
    <scope>NUCLEOTIDE SEQUENCE</scope>
    <source>
        <strain evidence="5">A484AB</strain>
    </source>
</reference>
<organism evidence="5 6">
    <name type="scientific">Paramuricea clavata</name>
    <name type="common">Red gorgonian</name>
    <name type="synonym">Violescent sea-whip</name>
    <dbReference type="NCBI Taxonomy" id="317549"/>
    <lineage>
        <taxon>Eukaryota</taxon>
        <taxon>Metazoa</taxon>
        <taxon>Cnidaria</taxon>
        <taxon>Anthozoa</taxon>
        <taxon>Octocorallia</taxon>
        <taxon>Malacalcyonacea</taxon>
        <taxon>Plexauridae</taxon>
        <taxon>Paramuricea</taxon>
    </lineage>
</organism>
<comment type="caution">
    <text evidence="5">The sequence shown here is derived from an EMBL/GenBank/DDBJ whole genome shotgun (WGS) entry which is preliminary data.</text>
</comment>
<keyword evidence="4" id="KW-0472">Membrane</keyword>